<evidence type="ECO:0000313" key="7">
    <source>
        <dbReference type="EMBL" id="MBU3855402.1"/>
    </source>
</evidence>
<dbReference type="InterPro" id="IPR023806">
    <property type="entry name" value="CHP03905"/>
</dbReference>
<evidence type="ECO:0000313" key="8">
    <source>
        <dbReference type="Proteomes" id="UP000784286"/>
    </source>
</evidence>
<accession>A0A948X0I8</accession>
<dbReference type="NCBIfam" id="TIGR03905">
    <property type="entry name" value="TIGR03905_4_Cys"/>
    <property type="match status" value="1"/>
</dbReference>
<feature type="domain" description="TSCPD" evidence="6">
    <location>
        <begin position="5"/>
        <end position="78"/>
    </location>
</feature>
<keyword evidence="4" id="KW-0547">Nucleotide-binding</keyword>
<dbReference type="InterPro" id="IPR024434">
    <property type="entry name" value="TSCPD_dom"/>
</dbReference>
<protein>
    <recommendedName>
        <fullName evidence="2">ribonucleoside-diphosphate reductase</fullName>
        <ecNumber evidence="2">1.17.4.1</ecNumber>
    </recommendedName>
</protein>
<reference evidence="7" key="1">
    <citation type="journal article" date="2021" name="PeerJ">
        <title>Extensive microbial diversity within the chicken gut microbiome revealed by metagenomics and culture.</title>
        <authorList>
            <person name="Gilroy R."/>
            <person name="Ravi A."/>
            <person name="Getino M."/>
            <person name="Pursley I."/>
            <person name="Horton D.L."/>
            <person name="Alikhan N.F."/>
            <person name="Baker D."/>
            <person name="Gharbi K."/>
            <person name="Hall N."/>
            <person name="Watson M."/>
            <person name="Adriaenssens E.M."/>
            <person name="Foster-Nyarko E."/>
            <person name="Jarju S."/>
            <person name="Secka A."/>
            <person name="Antonio M."/>
            <person name="Oren A."/>
            <person name="Chaudhuri R.R."/>
            <person name="La Ragione R."/>
            <person name="Hildebrand F."/>
            <person name="Pallen M.J."/>
        </authorList>
    </citation>
    <scope>NUCLEOTIDE SEQUENCE</scope>
    <source>
        <strain evidence="7">8470</strain>
    </source>
</reference>
<dbReference type="AlphaFoldDB" id="A0A948X0I8"/>
<organism evidence="7 8">
    <name type="scientific">Candidatus Phocaeicola excrementipullorum</name>
    <dbReference type="NCBI Taxonomy" id="2838731"/>
    <lineage>
        <taxon>Bacteria</taxon>
        <taxon>Pseudomonadati</taxon>
        <taxon>Bacteroidota</taxon>
        <taxon>Bacteroidia</taxon>
        <taxon>Bacteroidales</taxon>
        <taxon>Bacteroidaceae</taxon>
        <taxon>Phocaeicola</taxon>
    </lineage>
</organism>
<comment type="catalytic activity">
    <reaction evidence="5">
        <text>a 2'-deoxyribonucleoside 5'-diphosphate + [thioredoxin]-disulfide + H2O = a ribonucleoside 5'-diphosphate + [thioredoxin]-dithiol</text>
        <dbReference type="Rhea" id="RHEA:23252"/>
        <dbReference type="Rhea" id="RHEA-COMP:10698"/>
        <dbReference type="Rhea" id="RHEA-COMP:10700"/>
        <dbReference type="ChEBI" id="CHEBI:15377"/>
        <dbReference type="ChEBI" id="CHEBI:29950"/>
        <dbReference type="ChEBI" id="CHEBI:50058"/>
        <dbReference type="ChEBI" id="CHEBI:57930"/>
        <dbReference type="ChEBI" id="CHEBI:73316"/>
        <dbReference type="EC" id="1.17.4.1"/>
    </reaction>
</comment>
<dbReference type="GO" id="GO:0071897">
    <property type="term" value="P:DNA biosynthetic process"/>
    <property type="evidence" value="ECO:0007669"/>
    <property type="project" value="UniProtKB-KW"/>
</dbReference>
<dbReference type="EC" id="1.17.4.1" evidence="2"/>
<gene>
    <name evidence="7" type="ORF">H9928_02380</name>
</gene>
<comment type="caution">
    <text evidence="7">The sequence shown here is derived from an EMBL/GenBank/DDBJ whole genome shotgun (WGS) entry which is preliminary data.</text>
</comment>
<evidence type="ECO:0000259" key="6">
    <source>
        <dbReference type="Pfam" id="PF12637"/>
    </source>
</evidence>
<evidence type="ECO:0000256" key="4">
    <source>
        <dbReference type="ARBA" id="ARBA00022741"/>
    </source>
</evidence>
<dbReference type="GO" id="GO:0004748">
    <property type="term" value="F:ribonucleoside-diphosphate reductase activity, thioredoxin disulfide as acceptor"/>
    <property type="evidence" value="ECO:0007669"/>
    <property type="project" value="UniProtKB-EC"/>
</dbReference>
<evidence type="ECO:0000256" key="1">
    <source>
        <dbReference type="ARBA" id="ARBA00007405"/>
    </source>
</evidence>
<dbReference type="GO" id="GO:0000166">
    <property type="term" value="F:nucleotide binding"/>
    <property type="evidence" value="ECO:0007669"/>
    <property type="project" value="UniProtKB-KW"/>
</dbReference>
<comment type="similarity">
    <text evidence="1">Belongs to the ribonucleoside diphosphate reductase class-2 family.</text>
</comment>
<proteinExistence type="inferred from homology"/>
<sequence>MKISYKTQGTCSTCIDVEVENGIVKDVRYTGGCNGNLKGISALVKGMPVDEVVRRLDGIRCGNKETSCPDQLCKALRQCALDEGR</sequence>
<evidence type="ECO:0000256" key="3">
    <source>
        <dbReference type="ARBA" id="ARBA00022634"/>
    </source>
</evidence>
<dbReference type="Pfam" id="PF12637">
    <property type="entry name" value="TSCPD"/>
    <property type="match status" value="1"/>
</dbReference>
<keyword evidence="3" id="KW-0237">DNA synthesis</keyword>
<evidence type="ECO:0000256" key="5">
    <source>
        <dbReference type="ARBA" id="ARBA00047754"/>
    </source>
</evidence>
<name>A0A948X0I8_9BACT</name>
<dbReference type="Proteomes" id="UP000784286">
    <property type="component" value="Unassembled WGS sequence"/>
</dbReference>
<dbReference type="EMBL" id="JAHLFJ010000025">
    <property type="protein sequence ID" value="MBU3855402.1"/>
    <property type="molecule type" value="Genomic_DNA"/>
</dbReference>
<evidence type="ECO:0000256" key="2">
    <source>
        <dbReference type="ARBA" id="ARBA00012274"/>
    </source>
</evidence>
<reference evidence="7" key="2">
    <citation type="submission" date="2021-04" db="EMBL/GenBank/DDBJ databases">
        <authorList>
            <person name="Gilroy R."/>
        </authorList>
    </citation>
    <scope>NUCLEOTIDE SEQUENCE</scope>
    <source>
        <strain evidence="7">8470</strain>
    </source>
</reference>